<feature type="transmembrane region" description="Helical" evidence="6">
    <location>
        <begin position="279"/>
        <end position="302"/>
    </location>
</feature>
<feature type="transmembrane region" description="Helical" evidence="6">
    <location>
        <begin position="308"/>
        <end position="333"/>
    </location>
</feature>
<dbReference type="Gene3D" id="3.90.550.10">
    <property type="entry name" value="Spore Coat Polysaccharide Biosynthesis Protein SpsA, Chain A"/>
    <property type="match status" value="1"/>
</dbReference>
<reference evidence="7 8" key="1">
    <citation type="journal article" date="2014" name="BMC Genomics">
        <title>Comparison of environmental and isolate Sulfobacillus genomes reveals diverse carbon, sulfur, nitrogen, and hydrogen metabolisms.</title>
        <authorList>
            <person name="Justice N.B."/>
            <person name="Norman A."/>
            <person name="Brown C.T."/>
            <person name="Singh A."/>
            <person name="Thomas B.C."/>
            <person name="Banfield J.F."/>
        </authorList>
    </citation>
    <scope>NUCLEOTIDE SEQUENCE [LARGE SCALE GENOMIC DNA]</scope>
    <source>
        <strain evidence="7">AMDSBA3</strain>
    </source>
</reference>
<sequence>MITLILIVACMIALSKCLWLYYASIRIKTESPDCVLFPESFEPLVKVSLIVPAWNDAGVLERCLNALVREMRTVKMQSELIVIAGGEDASYERALGWKARQADSLDVTVLAQSAHGKNRALNDGVVNAHGQILVLVDADTEVLPGWLPALIEPLVRGQAAATTGCFCPFHKTSVSTVFVIEQYLAQVVGRRGNLFGGGTIALTQEIWSRIGGFPNDVTVGVDWDLTQRVHRRGYVTKFVPSASVMTEIAESWWEFWRAEVRWRRGWWALQRTLKARMMALYTAVTSALMCCSLVLLIGALIGPRDLRYLLALAALTILIWCLGPYIVRIVLYWRHTRTALTKQDVAAYLLAAYVSSLALIAGIFTPGQLAPHFKGQRTRDVA</sequence>
<feature type="transmembrane region" description="Helical" evidence="6">
    <location>
        <begin position="6"/>
        <end position="23"/>
    </location>
</feature>
<evidence type="ECO:0000256" key="5">
    <source>
        <dbReference type="ARBA" id="ARBA00023136"/>
    </source>
</evidence>
<evidence type="ECO:0000256" key="2">
    <source>
        <dbReference type="ARBA" id="ARBA00022475"/>
    </source>
</evidence>
<gene>
    <name evidence="7" type="ORF">C7B45_01325</name>
</gene>
<name>A0A2T2WP03_9FIRM</name>
<dbReference type="PANTHER" id="PTHR43646:SF2">
    <property type="entry name" value="GLYCOSYLTRANSFERASE 2-LIKE DOMAIN-CONTAINING PROTEIN"/>
    <property type="match status" value="1"/>
</dbReference>
<accession>A0A2T2WP03</accession>
<comment type="subcellular location">
    <subcellularLocation>
        <location evidence="1">Cell membrane</location>
    </subcellularLocation>
</comment>
<keyword evidence="6" id="KW-0812">Transmembrane</keyword>
<organism evidence="7 8">
    <name type="scientific">Sulfobacillus acidophilus</name>
    <dbReference type="NCBI Taxonomy" id="53633"/>
    <lineage>
        <taxon>Bacteria</taxon>
        <taxon>Bacillati</taxon>
        <taxon>Bacillota</taxon>
        <taxon>Clostridia</taxon>
        <taxon>Eubacteriales</taxon>
        <taxon>Clostridiales Family XVII. Incertae Sedis</taxon>
        <taxon>Sulfobacillus</taxon>
    </lineage>
</organism>
<keyword evidence="5 6" id="KW-0472">Membrane</keyword>
<dbReference type="Proteomes" id="UP000241848">
    <property type="component" value="Unassembled WGS sequence"/>
</dbReference>
<evidence type="ECO:0000313" key="8">
    <source>
        <dbReference type="Proteomes" id="UP000241848"/>
    </source>
</evidence>
<dbReference type="EMBL" id="PXYV01000002">
    <property type="protein sequence ID" value="PSR23954.1"/>
    <property type="molecule type" value="Genomic_DNA"/>
</dbReference>
<dbReference type="InterPro" id="IPR029044">
    <property type="entry name" value="Nucleotide-diphossugar_trans"/>
</dbReference>
<dbReference type="PANTHER" id="PTHR43646">
    <property type="entry name" value="GLYCOSYLTRANSFERASE"/>
    <property type="match status" value="1"/>
</dbReference>
<dbReference type="GO" id="GO:0005886">
    <property type="term" value="C:plasma membrane"/>
    <property type="evidence" value="ECO:0007669"/>
    <property type="project" value="UniProtKB-SubCell"/>
</dbReference>
<evidence type="ECO:0000256" key="1">
    <source>
        <dbReference type="ARBA" id="ARBA00004236"/>
    </source>
</evidence>
<dbReference type="AlphaFoldDB" id="A0A2T2WP03"/>
<keyword evidence="4" id="KW-0808">Transferase</keyword>
<comment type="caution">
    <text evidence="7">The sequence shown here is derived from an EMBL/GenBank/DDBJ whole genome shotgun (WGS) entry which is preliminary data.</text>
</comment>
<protein>
    <recommendedName>
        <fullName evidence="9">Glycosyltransferase 2-like domain-containing protein</fullName>
    </recommendedName>
</protein>
<dbReference type="GO" id="GO:0016757">
    <property type="term" value="F:glycosyltransferase activity"/>
    <property type="evidence" value="ECO:0007669"/>
    <property type="project" value="UniProtKB-KW"/>
</dbReference>
<keyword evidence="3" id="KW-0328">Glycosyltransferase</keyword>
<dbReference type="Pfam" id="PF13641">
    <property type="entry name" value="Glyco_tranf_2_3"/>
    <property type="match status" value="1"/>
</dbReference>
<feature type="transmembrane region" description="Helical" evidence="6">
    <location>
        <begin position="345"/>
        <end position="364"/>
    </location>
</feature>
<evidence type="ECO:0000256" key="6">
    <source>
        <dbReference type="SAM" id="Phobius"/>
    </source>
</evidence>
<proteinExistence type="predicted"/>
<keyword evidence="2" id="KW-1003">Cell membrane</keyword>
<keyword evidence="6" id="KW-1133">Transmembrane helix</keyword>
<evidence type="ECO:0008006" key="9">
    <source>
        <dbReference type="Google" id="ProtNLM"/>
    </source>
</evidence>
<evidence type="ECO:0000256" key="3">
    <source>
        <dbReference type="ARBA" id="ARBA00022676"/>
    </source>
</evidence>
<evidence type="ECO:0000256" key="4">
    <source>
        <dbReference type="ARBA" id="ARBA00022679"/>
    </source>
</evidence>
<dbReference type="SUPFAM" id="SSF53448">
    <property type="entry name" value="Nucleotide-diphospho-sugar transferases"/>
    <property type="match status" value="1"/>
</dbReference>
<evidence type="ECO:0000313" key="7">
    <source>
        <dbReference type="EMBL" id="PSR23954.1"/>
    </source>
</evidence>